<reference evidence="7" key="1">
    <citation type="submission" date="2016-10" db="EMBL/GenBank/DDBJ databases">
        <authorList>
            <person name="Varghese N."/>
            <person name="Submissions S."/>
        </authorList>
    </citation>
    <scope>NUCLEOTIDE SEQUENCE [LARGE SCALE GENOMIC DNA]</scope>
    <source>
        <strain evidence="7">DSM 45843</strain>
    </source>
</reference>
<dbReference type="SUPFAM" id="SSF53187">
    <property type="entry name" value="Zn-dependent exopeptidases"/>
    <property type="match status" value="1"/>
</dbReference>
<dbReference type="InterPro" id="IPR002933">
    <property type="entry name" value="Peptidase_M20"/>
</dbReference>
<dbReference type="Gene3D" id="3.30.70.360">
    <property type="match status" value="1"/>
</dbReference>
<feature type="region of interest" description="Disordered" evidence="4">
    <location>
        <begin position="1"/>
        <end position="37"/>
    </location>
</feature>
<dbReference type="InterPro" id="IPR011650">
    <property type="entry name" value="Peptidase_M20_dimer"/>
</dbReference>
<dbReference type="PANTHER" id="PTHR43270">
    <property type="entry name" value="BETA-ALA-HIS DIPEPTIDASE"/>
    <property type="match status" value="1"/>
</dbReference>
<keyword evidence="3" id="KW-0378">Hydrolase</keyword>
<dbReference type="STRING" id="1052260.SAMN05660199_01432"/>
<proteinExistence type="predicted"/>
<dbReference type="GO" id="GO:0046872">
    <property type="term" value="F:metal ion binding"/>
    <property type="evidence" value="ECO:0007669"/>
    <property type="project" value="UniProtKB-KW"/>
</dbReference>
<dbReference type="Gene3D" id="3.40.630.10">
    <property type="entry name" value="Zn peptidases"/>
    <property type="match status" value="1"/>
</dbReference>
<dbReference type="NCBIfam" id="NF006579">
    <property type="entry name" value="PRK09104.1"/>
    <property type="match status" value="1"/>
</dbReference>
<gene>
    <name evidence="6" type="ORF">SAMN05660199_01432</name>
</gene>
<dbReference type="Pfam" id="PF01546">
    <property type="entry name" value="Peptidase_M20"/>
    <property type="match status" value="1"/>
</dbReference>
<name>A0A1H0HDZ4_9ACTN</name>
<evidence type="ECO:0000256" key="3">
    <source>
        <dbReference type="ARBA" id="ARBA00022801"/>
    </source>
</evidence>
<evidence type="ECO:0000256" key="4">
    <source>
        <dbReference type="SAM" id="MobiDB-lite"/>
    </source>
</evidence>
<dbReference type="PANTHER" id="PTHR43270:SF12">
    <property type="entry name" value="SUCCINYL-DIAMINOPIMELATE DESUCCINYLASE"/>
    <property type="match status" value="1"/>
</dbReference>
<dbReference type="InterPro" id="IPR051458">
    <property type="entry name" value="Cyt/Met_Dipeptidase"/>
</dbReference>
<protein>
    <submittedName>
        <fullName evidence="6">Acetylornithine deacetylase/Succinyl-diaminopimelate desuccinylase</fullName>
    </submittedName>
</protein>
<dbReference type="GO" id="GO:0008233">
    <property type="term" value="F:peptidase activity"/>
    <property type="evidence" value="ECO:0007669"/>
    <property type="project" value="UniProtKB-KW"/>
</dbReference>
<evidence type="ECO:0000256" key="1">
    <source>
        <dbReference type="ARBA" id="ARBA00022670"/>
    </source>
</evidence>
<keyword evidence="2" id="KW-0479">Metal-binding</keyword>
<dbReference type="RefSeq" id="WP_242653884.1">
    <property type="nucleotide sequence ID" value="NZ_FNIR01000004.1"/>
</dbReference>
<dbReference type="GO" id="GO:0006508">
    <property type="term" value="P:proteolysis"/>
    <property type="evidence" value="ECO:0007669"/>
    <property type="project" value="UniProtKB-KW"/>
</dbReference>
<keyword evidence="7" id="KW-1185">Reference proteome</keyword>
<evidence type="ECO:0000313" key="7">
    <source>
        <dbReference type="Proteomes" id="UP000199088"/>
    </source>
</evidence>
<dbReference type="EMBL" id="FNIR01000004">
    <property type="protein sequence ID" value="SDO17395.1"/>
    <property type="molecule type" value="Genomic_DNA"/>
</dbReference>
<evidence type="ECO:0000259" key="5">
    <source>
        <dbReference type="Pfam" id="PF07687"/>
    </source>
</evidence>
<evidence type="ECO:0000313" key="6">
    <source>
        <dbReference type="EMBL" id="SDO17395.1"/>
    </source>
</evidence>
<accession>A0A1H0HDZ4</accession>
<feature type="domain" description="Peptidase M20 dimerisation" evidence="5">
    <location>
        <begin position="234"/>
        <end position="393"/>
    </location>
</feature>
<dbReference type="AlphaFoldDB" id="A0A1H0HDZ4"/>
<evidence type="ECO:0000256" key="2">
    <source>
        <dbReference type="ARBA" id="ARBA00022723"/>
    </source>
</evidence>
<keyword evidence="1" id="KW-0645">Protease</keyword>
<dbReference type="Proteomes" id="UP000199088">
    <property type="component" value="Unassembled WGS sequence"/>
</dbReference>
<sequence>MSTDSPALRPDPAGDPALRPDPAGDPALRPDLAGNPERDFVTAHRADLDADLDAWLRIPSISADPEHAGDVAASAEWLAAALRRVGFPVVEIWPTAGAPAVYAEWPSADAGAPVALVYGHHDVQPVTPEEAWTHPPFEPTRVETELGTELHARGAIDDKGNVAFHLLGIRAHLAATGRDTPAVTVKLLVEGEEESGSPNFPALLAERRERLACDVVVVSDTGMAAPDVPSAVTAMRGLADAEITLRGPGVDLHSGSFGGAVPNPLHALAALLAALHDDHGRVTLPGFYDKVRPLTDRERELMGRVPFDEAAWLAGPAASRAATGEAGFSTLERIGARPTAEVNGMWGGYTGPGHKTIIPAEAHAKVTFRLVADQVPADLGEQLRSWVADHVPAGIEAEVHVPEGGVSPCASDLDHPAMTALLTAIGQAFDRPADEVLFTREGGSGPEADLVAVLGAPLLFLGAGLPTDRIHAPNERVLLPMLHRGAEAAAHLWRELAAVPAER</sequence>
<dbReference type="Pfam" id="PF07687">
    <property type="entry name" value="M20_dimer"/>
    <property type="match status" value="1"/>
</dbReference>
<organism evidence="6 7">
    <name type="scientific">Klenkia soli</name>
    <dbReference type="NCBI Taxonomy" id="1052260"/>
    <lineage>
        <taxon>Bacteria</taxon>
        <taxon>Bacillati</taxon>
        <taxon>Actinomycetota</taxon>
        <taxon>Actinomycetes</taxon>
        <taxon>Geodermatophilales</taxon>
        <taxon>Geodermatophilaceae</taxon>
        <taxon>Klenkia</taxon>
    </lineage>
</organism>